<dbReference type="InParanoid" id="A0A0C3HIV4"/>
<dbReference type="HOGENOM" id="CLU_660727_0_0_1"/>
<organism evidence="3 4">
    <name type="scientific">Oidiodendron maius (strain Zn)</name>
    <dbReference type="NCBI Taxonomy" id="913774"/>
    <lineage>
        <taxon>Eukaryota</taxon>
        <taxon>Fungi</taxon>
        <taxon>Dikarya</taxon>
        <taxon>Ascomycota</taxon>
        <taxon>Pezizomycotina</taxon>
        <taxon>Leotiomycetes</taxon>
        <taxon>Leotiomycetes incertae sedis</taxon>
        <taxon>Myxotrichaceae</taxon>
        <taxon>Oidiodendron</taxon>
    </lineage>
</organism>
<dbReference type="Gene3D" id="1.20.58.340">
    <property type="entry name" value="Magnesium transport protein CorA, transmembrane region"/>
    <property type="match status" value="1"/>
</dbReference>
<dbReference type="EMBL" id="KN832874">
    <property type="protein sequence ID" value="KIN03010.1"/>
    <property type="molecule type" value="Genomic_DNA"/>
</dbReference>
<reference evidence="3 4" key="1">
    <citation type="submission" date="2014-04" db="EMBL/GenBank/DDBJ databases">
        <authorList>
            <consortium name="DOE Joint Genome Institute"/>
            <person name="Kuo A."/>
            <person name="Martino E."/>
            <person name="Perotto S."/>
            <person name="Kohler A."/>
            <person name="Nagy L.G."/>
            <person name="Floudas D."/>
            <person name="Copeland A."/>
            <person name="Barry K.W."/>
            <person name="Cichocki N."/>
            <person name="Veneault-Fourrey C."/>
            <person name="LaButti K."/>
            <person name="Lindquist E.A."/>
            <person name="Lipzen A."/>
            <person name="Lundell T."/>
            <person name="Morin E."/>
            <person name="Murat C."/>
            <person name="Sun H."/>
            <person name="Tunlid A."/>
            <person name="Henrissat B."/>
            <person name="Grigoriev I.V."/>
            <person name="Hibbett D.S."/>
            <person name="Martin F."/>
            <person name="Nordberg H.P."/>
            <person name="Cantor M.N."/>
            <person name="Hua S.X."/>
        </authorList>
    </citation>
    <scope>NUCLEOTIDE SEQUENCE [LARGE SCALE GENOMIC DNA]</scope>
    <source>
        <strain evidence="3 4">Zn</strain>
    </source>
</reference>
<feature type="transmembrane region" description="Helical" evidence="2">
    <location>
        <begin position="326"/>
        <end position="350"/>
    </location>
</feature>
<dbReference type="AlphaFoldDB" id="A0A0C3HIV4"/>
<dbReference type="OrthoDB" id="5392974at2759"/>
<evidence type="ECO:0000313" key="4">
    <source>
        <dbReference type="Proteomes" id="UP000054321"/>
    </source>
</evidence>
<accession>A0A0C3HIV4</accession>
<sequence>MADFIDCLSRNRLDSVLKDAAPCCSDPSQVSVLEVRGPTGFSSSPSIEPRTESLSVSFVSATRGEDGLHVHVNPDVMKLLHEKAGLTAKFLVDFYETHDWTVFPTSSVTHASNSTLALQYGFWVWRTESTHSFTQLITDSNTATYFCINIPPSLKDRIFDAVKSSPSLACMPFFIDMLILDDLLASYRVAITDQRASLRAVERDMDSSTIESRTKKLHVLAVKWHTILKDLADIQQHIQHLRSISTSKIPPRTDSTNPSSQPSDSSPGEVFQLMESTCLFWSRWVTAYLERTNIRINLMHNLAAQIVSSETTNIALQTQRDSVSMFTLAMVTATFLPGTFVCSVLSTVFFSFDGTAFAISHWWWTLPMSAVPLTGLVIYVWFMWFRTKLSHDKVELQSRKVEVETGSSTASLTGQK</sequence>
<dbReference type="Proteomes" id="UP000054321">
    <property type="component" value="Unassembled WGS sequence"/>
</dbReference>
<keyword evidence="2" id="KW-0812">Transmembrane</keyword>
<protein>
    <submittedName>
        <fullName evidence="3">Uncharacterized protein</fullName>
    </submittedName>
</protein>
<dbReference type="STRING" id="913774.A0A0C3HIV4"/>
<evidence type="ECO:0000256" key="1">
    <source>
        <dbReference type="SAM" id="MobiDB-lite"/>
    </source>
</evidence>
<gene>
    <name evidence="3" type="ORF">OIDMADRAFT_27483</name>
</gene>
<feature type="transmembrane region" description="Helical" evidence="2">
    <location>
        <begin position="362"/>
        <end position="384"/>
    </location>
</feature>
<keyword evidence="4" id="KW-1185">Reference proteome</keyword>
<feature type="compositionally biased region" description="Low complexity" evidence="1">
    <location>
        <begin position="253"/>
        <end position="267"/>
    </location>
</feature>
<evidence type="ECO:0000313" key="3">
    <source>
        <dbReference type="EMBL" id="KIN03010.1"/>
    </source>
</evidence>
<keyword evidence="2" id="KW-1133">Transmembrane helix</keyword>
<feature type="region of interest" description="Disordered" evidence="1">
    <location>
        <begin position="245"/>
        <end position="268"/>
    </location>
</feature>
<keyword evidence="2" id="KW-0472">Membrane</keyword>
<proteinExistence type="predicted"/>
<evidence type="ECO:0000256" key="2">
    <source>
        <dbReference type="SAM" id="Phobius"/>
    </source>
</evidence>
<reference evidence="4" key="2">
    <citation type="submission" date="2015-01" db="EMBL/GenBank/DDBJ databases">
        <title>Evolutionary Origins and Diversification of the Mycorrhizal Mutualists.</title>
        <authorList>
            <consortium name="DOE Joint Genome Institute"/>
            <consortium name="Mycorrhizal Genomics Consortium"/>
            <person name="Kohler A."/>
            <person name="Kuo A."/>
            <person name="Nagy L.G."/>
            <person name="Floudas D."/>
            <person name="Copeland A."/>
            <person name="Barry K.W."/>
            <person name="Cichocki N."/>
            <person name="Veneault-Fourrey C."/>
            <person name="LaButti K."/>
            <person name="Lindquist E.A."/>
            <person name="Lipzen A."/>
            <person name="Lundell T."/>
            <person name="Morin E."/>
            <person name="Murat C."/>
            <person name="Riley R."/>
            <person name="Ohm R."/>
            <person name="Sun H."/>
            <person name="Tunlid A."/>
            <person name="Henrissat B."/>
            <person name="Grigoriev I.V."/>
            <person name="Hibbett D.S."/>
            <person name="Martin F."/>
        </authorList>
    </citation>
    <scope>NUCLEOTIDE SEQUENCE [LARGE SCALE GENOMIC DNA]</scope>
    <source>
        <strain evidence="4">Zn</strain>
    </source>
</reference>
<name>A0A0C3HIV4_OIDMZ</name>